<feature type="domain" description="Methyltransferase small" evidence="3">
    <location>
        <begin position="10"/>
        <end position="172"/>
    </location>
</feature>
<dbReference type="PANTHER" id="PTHR47816">
    <property type="entry name" value="RIBOSOMAL RNA SMALL SUBUNIT METHYLTRANSFERASE C"/>
    <property type="match status" value="1"/>
</dbReference>
<proteinExistence type="predicted"/>
<dbReference type="Gene3D" id="3.40.50.150">
    <property type="entry name" value="Vaccinia Virus protein VP39"/>
    <property type="match status" value="1"/>
</dbReference>
<organism evidence="4 5">
    <name type="scientific">Candidatus Amesbacteria bacterium RIFCSPHIGHO2_01_FULL_48_32b</name>
    <dbReference type="NCBI Taxonomy" id="1797253"/>
    <lineage>
        <taxon>Bacteria</taxon>
        <taxon>Candidatus Amesiibacteriota</taxon>
    </lineage>
</organism>
<dbReference type="EMBL" id="MEXH01000028">
    <property type="protein sequence ID" value="OGC91833.1"/>
    <property type="molecule type" value="Genomic_DNA"/>
</dbReference>
<dbReference type="InterPro" id="IPR046977">
    <property type="entry name" value="RsmC/RlmG"/>
</dbReference>
<dbReference type="GO" id="GO:0032259">
    <property type="term" value="P:methylation"/>
    <property type="evidence" value="ECO:0007669"/>
    <property type="project" value="UniProtKB-KW"/>
</dbReference>
<feature type="non-terminal residue" evidence="4">
    <location>
        <position position="1"/>
    </location>
</feature>
<evidence type="ECO:0000313" key="4">
    <source>
        <dbReference type="EMBL" id="OGC91833.1"/>
    </source>
</evidence>
<evidence type="ECO:0000313" key="5">
    <source>
        <dbReference type="Proteomes" id="UP000178176"/>
    </source>
</evidence>
<gene>
    <name evidence="4" type="ORF">A2876_04695</name>
</gene>
<keyword evidence="1" id="KW-0489">Methyltransferase</keyword>
<reference evidence="4 5" key="1">
    <citation type="journal article" date="2016" name="Nat. Commun.">
        <title>Thousands of microbial genomes shed light on interconnected biogeochemical processes in an aquifer system.</title>
        <authorList>
            <person name="Anantharaman K."/>
            <person name="Brown C.T."/>
            <person name="Hug L.A."/>
            <person name="Sharon I."/>
            <person name="Castelle C.J."/>
            <person name="Probst A.J."/>
            <person name="Thomas B.C."/>
            <person name="Singh A."/>
            <person name="Wilkins M.J."/>
            <person name="Karaoz U."/>
            <person name="Brodie E.L."/>
            <person name="Williams K.H."/>
            <person name="Hubbard S.S."/>
            <person name="Banfield J.F."/>
        </authorList>
    </citation>
    <scope>NUCLEOTIDE SEQUENCE [LARGE SCALE GENOMIC DNA]</scope>
</reference>
<dbReference type="Pfam" id="PF05175">
    <property type="entry name" value="MTS"/>
    <property type="match status" value="1"/>
</dbReference>
<dbReference type="PANTHER" id="PTHR47816:SF4">
    <property type="entry name" value="RIBOSOMAL RNA SMALL SUBUNIT METHYLTRANSFERASE C"/>
    <property type="match status" value="1"/>
</dbReference>
<dbReference type="Proteomes" id="UP000178176">
    <property type="component" value="Unassembled WGS sequence"/>
</dbReference>
<sequence length="181" mass="20064">KTTLRGREFVFETKAGLFSKDHVDPGSLLLVENVEVRDGDVVVDLGCGWGAIGLAMAGLTPRGKVYMVDTDIRAVEYSQRNARLNHIENVVIVASDGFANLPLGLKCELVVSNPPSHTPKETIIEFIEGAKDRLSKGGKLYFVTERRIAPMVKREFEKVFGDYEVVGTKLQYCLSLAQKYD</sequence>
<evidence type="ECO:0000256" key="2">
    <source>
        <dbReference type="ARBA" id="ARBA00022679"/>
    </source>
</evidence>
<protein>
    <recommendedName>
        <fullName evidence="3">Methyltransferase small domain-containing protein</fullName>
    </recommendedName>
</protein>
<dbReference type="AlphaFoldDB" id="A0A1F4YF12"/>
<evidence type="ECO:0000256" key="1">
    <source>
        <dbReference type="ARBA" id="ARBA00022603"/>
    </source>
</evidence>
<dbReference type="SUPFAM" id="SSF53335">
    <property type="entry name" value="S-adenosyl-L-methionine-dependent methyltransferases"/>
    <property type="match status" value="1"/>
</dbReference>
<name>A0A1F4YF12_9BACT</name>
<evidence type="ECO:0000259" key="3">
    <source>
        <dbReference type="Pfam" id="PF05175"/>
    </source>
</evidence>
<dbReference type="CDD" id="cd02440">
    <property type="entry name" value="AdoMet_MTases"/>
    <property type="match status" value="1"/>
</dbReference>
<dbReference type="GO" id="GO:0008757">
    <property type="term" value="F:S-adenosylmethionine-dependent methyltransferase activity"/>
    <property type="evidence" value="ECO:0007669"/>
    <property type="project" value="InterPro"/>
</dbReference>
<comment type="caution">
    <text evidence="4">The sequence shown here is derived from an EMBL/GenBank/DDBJ whole genome shotgun (WGS) entry which is preliminary data.</text>
</comment>
<accession>A0A1F4YF12</accession>
<dbReference type="InterPro" id="IPR029063">
    <property type="entry name" value="SAM-dependent_MTases_sf"/>
</dbReference>
<dbReference type="InterPro" id="IPR007848">
    <property type="entry name" value="Small_mtfrase_dom"/>
</dbReference>
<keyword evidence="2" id="KW-0808">Transferase</keyword>